<reference evidence="3" key="1">
    <citation type="submission" date="2014-07" db="EMBL/GenBank/DDBJ databases">
        <authorList>
            <person name="Urmite Genomes Urmite Genomes"/>
        </authorList>
    </citation>
    <scope>NUCLEOTIDE SEQUENCE</scope>
    <source>
        <strain evidence="3">12M76_air</strain>
    </source>
</reference>
<dbReference type="GO" id="GO:0006508">
    <property type="term" value="P:proteolysis"/>
    <property type="evidence" value="ECO:0007669"/>
    <property type="project" value="InterPro"/>
</dbReference>
<keyword evidence="1" id="KW-0378">Hydrolase</keyword>
<proteinExistence type="predicted"/>
<dbReference type="RefSeq" id="WP_044498302.1">
    <property type="nucleotide sequence ID" value="NZ_LK391969.1"/>
</dbReference>
<dbReference type="PATRIC" id="fig|1461581.3.peg.637"/>
<dbReference type="EMBL" id="LK391969">
    <property type="protein sequence ID" value="CEF25736.1"/>
    <property type="molecule type" value="Genomic_DNA"/>
</dbReference>
<dbReference type="EMBL" id="LM997413">
    <property type="protein sequence ID" value="CEA02116.1"/>
    <property type="molecule type" value="Genomic_DNA"/>
</dbReference>
<evidence type="ECO:0000313" key="3">
    <source>
        <dbReference type="EMBL" id="CEA02116.1"/>
    </source>
</evidence>
<protein>
    <submittedName>
        <fullName evidence="3">Prolyl oligopeptidase family protein</fullName>
    </submittedName>
</protein>
<gene>
    <name evidence="3" type="ORF">BN1049_00649</name>
</gene>
<dbReference type="InterPro" id="IPR029058">
    <property type="entry name" value="AB_hydrolase_fold"/>
</dbReference>
<dbReference type="AlphaFoldDB" id="A0A078MBQ1"/>
<evidence type="ECO:0000259" key="2">
    <source>
        <dbReference type="Pfam" id="PF00326"/>
    </source>
</evidence>
<dbReference type="InterPro" id="IPR002471">
    <property type="entry name" value="Pept_S9_AS"/>
</dbReference>
<organism evidence="3">
    <name type="scientific">Pseudomonas saudimassiliensis</name>
    <dbReference type="NCBI Taxonomy" id="1461581"/>
    <lineage>
        <taxon>Bacteria</taxon>
        <taxon>Pseudomonadati</taxon>
        <taxon>Pseudomonadota</taxon>
        <taxon>Gammaproteobacteria</taxon>
        <taxon>Pseudomonadales</taxon>
        <taxon>Pseudomonadaceae</taxon>
        <taxon>Pseudomonas</taxon>
    </lineage>
</organism>
<sequence>MAATSETIELTVEGEQIAGTLLTLQERMPGILFVHGWGGSQTRDMMRAKGIAGLGCVCLTFDLRGHEKTRVQQQTVTRGHNLEDILVAYDRLVAHPAVDPSRIAVIGTSYGGYLAAILTTLRPVRWLAMRVPALYWDEQWNLPKQQLDRDQLMRYRQSLLGPLDNRALGACATFEGDVLIVESEHDEHVPHETIMSYRSSCRKAHSMTHRIIDGADHGLSSERCQQAYTSILTSWITEMIIGDRVGHLT</sequence>
<feature type="domain" description="Peptidase S9 prolyl oligopeptidase catalytic" evidence="2">
    <location>
        <begin position="52"/>
        <end position="239"/>
    </location>
</feature>
<dbReference type="OrthoDB" id="8638755at2"/>
<dbReference type="Pfam" id="PF00326">
    <property type="entry name" value="Peptidase_S9"/>
    <property type="match status" value="1"/>
</dbReference>
<accession>A0A078MBQ1</accession>
<dbReference type="InterPro" id="IPR001375">
    <property type="entry name" value="Peptidase_S9_cat"/>
</dbReference>
<dbReference type="GO" id="GO:0004252">
    <property type="term" value="F:serine-type endopeptidase activity"/>
    <property type="evidence" value="ECO:0007669"/>
    <property type="project" value="InterPro"/>
</dbReference>
<dbReference type="PANTHER" id="PTHR22946">
    <property type="entry name" value="DIENELACTONE HYDROLASE DOMAIN-CONTAINING PROTEIN-RELATED"/>
    <property type="match status" value="1"/>
</dbReference>
<dbReference type="Gene3D" id="3.40.50.1820">
    <property type="entry name" value="alpha/beta hydrolase"/>
    <property type="match status" value="1"/>
</dbReference>
<name>A0A078MBQ1_9PSED</name>
<dbReference type="PANTHER" id="PTHR22946:SF5">
    <property type="entry name" value="PEPTIDASE S9 PROLYL OLIGOPEPTIDASE CATALYTIC DOMAIN-CONTAINING PROTEIN"/>
    <property type="match status" value="1"/>
</dbReference>
<evidence type="ECO:0000256" key="1">
    <source>
        <dbReference type="ARBA" id="ARBA00022801"/>
    </source>
</evidence>
<dbReference type="PROSITE" id="PS00708">
    <property type="entry name" value="PRO_ENDOPEP_SER"/>
    <property type="match status" value="1"/>
</dbReference>
<dbReference type="SUPFAM" id="SSF53474">
    <property type="entry name" value="alpha/beta-Hydrolases"/>
    <property type="match status" value="1"/>
</dbReference>
<dbReference type="InterPro" id="IPR050261">
    <property type="entry name" value="FrsA_esterase"/>
</dbReference>